<feature type="domain" description="HTH araC/xylS-type" evidence="4">
    <location>
        <begin position="196"/>
        <end position="297"/>
    </location>
</feature>
<dbReference type="SUPFAM" id="SSF46689">
    <property type="entry name" value="Homeodomain-like"/>
    <property type="match status" value="1"/>
</dbReference>
<dbReference type="PROSITE" id="PS01124">
    <property type="entry name" value="HTH_ARAC_FAMILY_2"/>
    <property type="match status" value="1"/>
</dbReference>
<gene>
    <name evidence="5" type="ORF">I5907_15660</name>
</gene>
<comment type="caution">
    <text evidence="5">The sequence shown here is derived from an EMBL/GenBank/DDBJ whole genome shotgun (WGS) entry which is preliminary data.</text>
</comment>
<dbReference type="GO" id="GO:0043565">
    <property type="term" value="F:sequence-specific DNA binding"/>
    <property type="evidence" value="ECO:0007669"/>
    <property type="project" value="InterPro"/>
</dbReference>
<protein>
    <submittedName>
        <fullName evidence="5">AraC family transcriptional regulator</fullName>
    </submittedName>
</protein>
<dbReference type="InterPro" id="IPR018060">
    <property type="entry name" value="HTH_AraC"/>
</dbReference>
<proteinExistence type="predicted"/>
<dbReference type="RefSeq" id="WP_196991750.1">
    <property type="nucleotide sequence ID" value="NZ_JADWYR010000002.1"/>
</dbReference>
<organism evidence="5 6">
    <name type="scientific">Panacibacter microcysteis</name>
    <dbReference type="NCBI Taxonomy" id="2793269"/>
    <lineage>
        <taxon>Bacteria</taxon>
        <taxon>Pseudomonadati</taxon>
        <taxon>Bacteroidota</taxon>
        <taxon>Chitinophagia</taxon>
        <taxon>Chitinophagales</taxon>
        <taxon>Chitinophagaceae</taxon>
        <taxon>Panacibacter</taxon>
    </lineage>
</organism>
<keyword evidence="1" id="KW-0805">Transcription regulation</keyword>
<keyword evidence="2" id="KW-0238">DNA-binding</keyword>
<dbReference type="GO" id="GO:0003700">
    <property type="term" value="F:DNA-binding transcription factor activity"/>
    <property type="evidence" value="ECO:0007669"/>
    <property type="project" value="InterPro"/>
</dbReference>
<keyword evidence="6" id="KW-1185">Reference proteome</keyword>
<evidence type="ECO:0000259" key="4">
    <source>
        <dbReference type="PROSITE" id="PS01124"/>
    </source>
</evidence>
<dbReference type="AlphaFoldDB" id="A0A931EB11"/>
<dbReference type="SMART" id="SM00342">
    <property type="entry name" value="HTH_ARAC"/>
    <property type="match status" value="1"/>
</dbReference>
<dbReference type="Pfam" id="PF12833">
    <property type="entry name" value="HTH_18"/>
    <property type="match status" value="1"/>
</dbReference>
<dbReference type="Proteomes" id="UP000628448">
    <property type="component" value="Unassembled WGS sequence"/>
</dbReference>
<reference evidence="5" key="1">
    <citation type="submission" date="2020-11" db="EMBL/GenBank/DDBJ databases">
        <title>Bacterial whole genome sequence for Panacibacter sp. DH6.</title>
        <authorList>
            <person name="Le V."/>
            <person name="Ko S."/>
            <person name="Ahn C.-Y."/>
            <person name="Oh H.-M."/>
        </authorList>
    </citation>
    <scope>NUCLEOTIDE SEQUENCE</scope>
    <source>
        <strain evidence="5">DH6</strain>
    </source>
</reference>
<evidence type="ECO:0000313" key="6">
    <source>
        <dbReference type="Proteomes" id="UP000628448"/>
    </source>
</evidence>
<dbReference type="Gene3D" id="1.10.10.60">
    <property type="entry name" value="Homeodomain-like"/>
    <property type="match status" value="2"/>
</dbReference>
<dbReference type="PANTHER" id="PTHR43280">
    <property type="entry name" value="ARAC-FAMILY TRANSCRIPTIONAL REGULATOR"/>
    <property type="match status" value="1"/>
</dbReference>
<dbReference type="PANTHER" id="PTHR43280:SF32">
    <property type="entry name" value="TRANSCRIPTIONAL REGULATORY PROTEIN"/>
    <property type="match status" value="1"/>
</dbReference>
<evidence type="ECO:0000256" key="2">
    <source>
        <dbReference type="ARBA" id="ARBA00023125"/>
    </source>
</evidence>
<dbReference type="InterPro" id="IPR009057">
    <property type="entry name" value="Homeodomain-like_sf"/>
</dbReference>
<evidence type="ECO:0000256" key="3">
    <source>
        <dbReference type="ARBA" id="ARBA00023163"/>
    </source>
</evidence>
<keyword evidence="3" id="KW-0804">Transcription</keyword>
<accession>A0A931EB11</accession>
<dbReference type="EMBL" id="JADWYR010000002">
    <property type="protein sequence ID" value="MBG9377679.1"/>
    <property type="molecule type" value="Genomic_DNA"/>
</dbReference>
<evidence type="ECO:0000256" key="1">
    <source>
        <dbReference type="ARBA" id="ARBA00023015"/>
    </source>
</evidence>
<sequence>MAAVVKIDTVTKYNEMRGVPTLHPLVSVIDLSAAKPMPVATFNFGVYAVYLKEFKCGLLRYGRGHYDYQQGTLVFVAPGQILGVEPKATPYETKGWALIFHPDLLVNTPLGKHIHAYSFFSYHVNEALHLSDKEAVIIVDCLKKIAYELEQAIDKHSRALITANIELLLQYCVRFYDRQFITRDNVNKGVLESFEQLLRDYYASNKPQQLGLPSVAYCAGELHLSPNYFGDLVKKETGKTAQEYIQHTIIDLAKERVFDAGKSVSQVAYELGFKYPQHFTRLFRQKVGVTPNEYRNMN</sequence>
<evidence type="ECO:0000313" key="5">
    <source>
        <dbReference type="EMBL" id="MBG9377679.1"/>
    </source>
</evidence>
<dbReference type="PRINTS" id="PR00032">
    <property type="entry name" value="HTHARAC"/>
</dbReference>
<name>A0A931EB11_9BACT</name>
<dbReference type="InterPro" id="IPR020449">
    <property type="entry name" value="Tscrpt_reg_AraC-type_HTH"/>
</dbReference>